<dbReference type="EMBL" id="MIGC01003582">
    <property type="protein sequence ID" value="PHJ19219.1"/>
    <property type="molecule type" value="Genomic_DNA"/>
</dbReference>
<reference evidence="2 3" key="1">
    <citation type="journal article" date="2017" name="Int. J. Parasitol.">
        <title>The genome of the protozoan parasite Cystoisospora suis and a reverse vaccinology approach to identify vaccine candidates.</title>
        <authorList>
            <person name="Palmieri N."/>
            <person name="Shrestha A."/>
            <person name="Ruttkowski B."/>
            <person name="Beck T."/>
            <person name="Vogl C."/>
            <person name="Tomley F."/>
            <person name="Blake D.P."/>
            <person name="Joachim A."/>
        </authorList>
    </citation>
    <scope>NUCLEOTIDE SEQUENCE [LARGE SCALE GENOMIC DNA]</scope>
    <source>
        <strain evidence="2 3">Wien I</strain>
    </source>
</reference>
<evidence type="ECO:0000256" key="1">
    <source>
        <dbReference type="SAM" id="MobiDB-lite"/>
    </source>
</evidence>
<name>A0A2C6KQ09_9APIC</name>
<sequence>MLYIGGLLQVARDRPNQGQSPATAIATQQGEKRRADRHFSRHRGYVRAAAFSLVLEKDDGRKGELNRRGRSR</sequence>
<protein>
    <submittedName>
        <fullName evidence="2">Uncharacterized protein</fullName>
    </submittedName>
</protein>
<evidence type="ECO:0000313" key="3">
    <source>
        <dbReference type="Proteomes" id="UP000221165"/>
    </source>
</evidence>
<evidence type="ECO:0000313" key="2">
    <source>
        <dbReference type="EMBL" id="PHJ19219.1"/>
    </source>
</evidence>
<proteinExistence type="predicted"/>
<dbReference type="GeneID" id="94430312"/>
<accession>A0A2C6KQ09</accession>
<feature type="non-terminal residue" evidence="2">
    <location>
        <position position="72"/>
    </location>
</feature>
<feature type="compositionally biased region" description="Polar residues" evidence="1">
    <location>
        <begin position="16"/>
        <end position="29"/>
    </location>
</feature>
<feature type="region of interest" description="Disordered" evidence="1">
    <location>
        <begin position="13"/>
        <end position="39"/>
    </location>
</feature>
<dbReference type="AlphaFoldDB" id="A0A2C6KQ09"/>
<keyword evidence="3" id="KW-1185">Reference proteome</keyword>
<dbReference type="Proteomes" id="UP000221165">
    <property type="component" value="Unassembled WGS sequence"/>
</dbReference>
<organism evidence="2 3">
    <name type="scientific">Cystoisospora suis</name>
    <dbReference type="NCBI Taxonomy" id="483139"/>
    <lineage>
        <taxon>Eukaryota</taxon>
        <taxon>Sar</taxon>
        <taxon>Alveolata</taxon>
        <taxon>Apicomplexa</taxon>
        <taxon>Conoidasida</taxon>
        <taxon>Coccidia</taxon>
        <taxon>Eucoccidiorida</taxon>
        <taxon>Eimeriorina</taxon>
        <taxon>Sarcocystidae</taxon>
        <taxon>Cystoisospora</taxon>
    </lineage>
</organism>
<comment type="caution">
    <text evidence="2">The sequence shown here is derived from an EMBL/GenBank/DDBJ whole genome shotgun (WGS) entry which is preliminary data.</text>
</comment>
<dbReference type="VEuPathDB" id="ToxoDB:CSUI_006951"/>
<dbReference type="RefSeq" id="XP_067920921.1">
    <property type="nucleotide sequence ID" value="XM_068067101.1"/>
</dbReference>
<gene>
    <name evidence="2" type="ORF">CSUI_006951</name>
</gene>